<sequence>MQTINAARLLLITSPKSPIFHCTLFITFMPYPIHHKPYTIHYFVSAFHFSFLIAHCSLPFLPLSVSRLLPITAPIRGKTSALSAKISAPSAWNKILTFTCSKSALRRRNVIISSLVRICASFKCVAFITQACPDERRGALPLG</sequence>
<dbReference type="AlphaFoldDB" id="A0A2P8CCB7"/>
<organism evidence="2 3">
    <name type="scientific">Prolixibacter denitrificans</name>
    <dbReference type="NCBI Taxonomy" id="1541063"/>
    <lineage>
        <taxon>Bacteria</taxon>
        <taxon>Pseudomonadati</taxon>
        <taxon>Bacteroidota</taxon>
        <taxon>Bacteroidia</taxon>
        <taxon>Marinilabiliales</taxon>
        <taxon>Prolixibacteraceae</taxon>
        <taxon>Prolixibacter</taxon>
    </lineage>
</organism>
<keyword evidence="1" id="KW-1133">Transmembrane helix</keyword>
<accession>A0A2P8CCB7</accession>
<reference evidence="2 3" key="1">
    <citation type="submission" date="2018-03" db="EMBL/GenBank/DDBJ databases">
        <title>Genomic Encyclopedia of Archaeal and Bacterial Type Strains, Phase II (KMG-II): from individual species to whole genera.</title>
        <authorList>
            <person name="Goeker M."/>
        </authorList>
    </citation>
    <scope>NUCLEOTIDE SEQUENCE [LARGE SCALE GENOMIC DNA]</scope>
    <source>
        <strain evidence="2 3">DSM 27267</strain>
    </source>
</reference>
<comment type="caution">
    <text evidence="2">The sequence shown here is derived from an EMBL/GenBank/DDBJ whole genome shotgun (WGS) entry which is preliminary data.</text>
</comment>
<gene>
    <name evidence="2" type="ORF">CLV93_1055</name>
</gene>
<dbReference type="Proteomes" id="UP000240621">
    <property type="component" value="Unassembled WGS sequence"/>
</dbReference>
<proteinExistence type="predicted"/>
<dbReference type="EMBL" id="PYGC01000005">
    <property type="protein sequence ID" value="PSK82614.1"/>
    <property type="molecule type" value="Genomic_DNA"/>
</dbReference>
<feature type="transmembrane region" description="Helical" evidence="1">
    <location>
        <begin position="40"/>
        <end position="61"/>
    </location>
</feature>
<keyword evidence="1" id="KW-0472">Membrane</keyword>
<name>A0A2P8CCB7_9BACT</name>
<evidence type="ECO:0000313" key="3">
    <source>
        <dbReference type="Proteomes" id="UP000240621"/>
    </source>
</evidence>
<protein>
    <submittedName>
        <fullName evidence="2">Uncharacterized protein</fullName>
    </submittedName>
</protein>
<evidence type="ECO:0000256" key="1">
    <source>
        <dbReference type="SAM" id="Phobius"/>
    </source>
</evidence>
<evidence type="ECO:0000313" key="2">
    <source>
        <dbReference type="EMBL" id="PSK82614.1"/>
    </source>
</evidence>
<keyword evidence="1" id="KW-0812">Transmembrane</keyword>